<sequence length="222" mass="23507">MYFNPLLFLLPAWAAAQTTTITSCHTDLISIQLPFVSTAVNTTTTAQVYFVTVTAPVITTTVPQQTITTTSTVVATATVTAPPNTDVFFTTSTAVATATTTITTTRTSTVVVWLQSTSTTTTTIPPPIGFLNVVDTTATAYPANRAARRRYALPAEGLEAVEDTSLEKRQTDLNLNPLLPVGVGVGLFNGYVQCKRSTPQLLVHGKLTAQAPKPSSSGTRTP</sequence>
<reference evidence="2" key="1">
    <citation type="journal article" date="2020" name="Stud. Mycol.">
        <title>101 Dothideomycetes genomes: a test case for predicting lifestyles and emergence of pathogens.</title>
        <authorList>
            <person name="Haridas S."/>
            <person name="Albert R."/>
            <person name="Binder M."/>
            <person name="Bloem J."/>
            <person name="Labutti K."/>
            <person name="Salamov A."/>
            <person name="Andreopoulos B."/>
            <person name="Baker S."/>
            <person name="Barry K."/>
            <person name="Bills G."/>
            <person name="Bluhm B."/>
            <person name="Cannon C."/>
            <person name="Castanera R."/>
            <person name="Culley D."/>
            <person name="Daum C."/>
            <person name="Ezra D."/>
            <person name="Gonzalez J."/>
            <person name="Henrissat B."/>
            <person name="Kuo A."/>
            <person name="Liang C."/>
            <person name="Lipzen A."/>
            <person name="Lutzoni F."/>
            <person name="Magnuson J."/>
            <person name="Mondo S."/>
            <person name="Nolan M."/>
            <person name="Ohm R."/>
            <person name="Pangilinan J."/>
            <person name="Park H.-J."/>
            <person name="Ramirez L."/>
            <person name="Alfaro M."/>
            <person name="Sun H."/>
            <person name="Tritt A."/>
            <person name="Yoshinaga Y."/>
            <person name="Zwiers L.-H."/>
            <person name="Turgeon B."/>
            <person name="Goodwin S."/>
            <person name="Spatafora J."/>
            <person name="Crous P."/>
            <person name="Grigoriev I."/>
        </authorList>
    </citation>
    <scope>NUCLEOTIDE SEQUENCE</scope>
    <source>
        <strain evidence="2">CBS 121167</strain>
    </source>
</reference>
<feature type="chain" id="PRO_5025412301" evidence="1">
    <location>
        <begin position="17"/>
        <end position="222"/>
    </location>
</feature>
<dbReference type="EMBL" id="ML995478">
    <property type="protein sequence ID" value="KAF2145288.1"/>
    <property type="molecule type" value="Genomic_DNA"/>
</dbReference>
<proteinExistence type="predicted"/>
<dbReference type="Proteomes" id="UP000799438">
    <property type="component" value="Unassembled WGS sequence"/>
</dbReference>
<keyword evidence="1" id="KW-0732">Signal</keyword>
<evidence type="ECO:0000313" key="3">
    <source>
        <dbReference type="Proteomes" id="UP000799438"/>
    </source>
</evidence>
<dbReference type="GeneID" id="54297479"/>
<feature type="signal peptide" evidence="1">
    <location>
        <begin position="1"/>
        <end position="16"/>
    </location>
</feature>
<evidence type="ECO:0000313" key="2">
    <source>
        <dbReference type="EMBL" id="KAF2145288.1"/>
    </source>
</evidence>
<protein>
    <submittedName>
        <fullName evidence="2">Uncharacterized protein</fullName>
    </submittedName>
</protein>
<gene>
    <name evidence="2" type="ORF">K452DRAFT_284665</name>
</gene>
<name>A0A6A6BNN8_9PEZI</name>
<organism evidence="2 3">
    <name type="scientific">Aplosporella prunicola CBS 121167</name>
    <dbReference type="NCBI Taxonomy" id="1176127"/>
    <lineage>
        <taxon>Eukaryota</taxon>
        <taxon>Fungi</taxon>
        <taxon>Dikarya</taxon>
        <taxon>Ascomycota</taxon>
        <taxon>Pezizomycotina</taxon>
        <taxon>Dothideomycetes</taxon>
        <taxon>Dothideomycetes incertae sedis</taxon>
        <taxon>Botryosphaeriales</taxon>
        <taxon>Aplosporellaceae</taxon>
        <taxon>Aplosporella</taxon>
    </lineage>
</organism>
<keyword evidence="3" id="KW-1185">Reference proteome</keyword>
<accession>A0A6A6BNN8</accession>
<evidence type="ECO:0000256" key="1">
    <source>
        <dbReference type="SAM" id="SignalP"/>
    </source>
</evidence>
<dbReference type="AlphaFoldDB" id="A0A6A6BNN8"/>
<dbReference type="RefSeq" id="XP_033401000.1">
    <property type="nucleotide sequence ID" value="XM_033539983.1"/>
</dbReference>